<name>A0A3B0UHI7_9ZZZZ</name>
<reference evidence="1" key="1">
    <citation type="submission" date="2018-06" db="EMBL/GenBank/DDBJ databases">
        <authorList>
            <person name="Zhirakovskaya E."/>
        </authorList>
    </citation>
    <scope>NUCLEOTIDE SEQUENCE</scope>
</reference>
<proteinExistence type="predicted"/>
<dbReference type="InterPro" id="IPR029475">
    <property type="entry name" value="DUF6807"/>
</dbReference>
<protein>
    <recommendedName>
        <fullName evidence="2">Methane oxygenase PmoA</fullName>
    </recommendedName>
</protein>
<dbReference type="EMBL" id="UOEP01000105">
    <property type="protein sequence ID" value="VAW19744.1"/>
    <property type="molecule type" value="Genomic_DNA"/>
</dbReference>
<dbReference type="AlphaFoldDB" id="A0A3B0UHI7"/>
<dbReference type="Pfam" id="PF14100">
    <property type="entry name" value="DUF6807"/>
    <property type="match status" value="1"/>
</dbReference>
<evidence type="ECO:0008006" key="2">
    <source>
        <dbReference type="Google" id="ProtNLM"/>
    </source>
</evidence>
<organism evidence="1">
    <name type="scientific">hydrothermal vent metagenome</name>
    <dbReference type="NCBI Taxonomy" id="652676"/>
    <lineage>
        <taxon>unclassified sequences</taxon>
        <taxon>metagenomes</taxon>
        <taxon>ecological metagenomes</taxon>
    </lineage>
</organism>
<gene>
    <name evidence="1" type="ORF">MNBD_BACTEROID01-1818</name>
</gene>
<sequence>MSLRNSFYLFTIILIASCNNPSGREALFTFQKNDAGVELLEDGNPVFFYQQAQKTLGGEYVCNNYIHPLYNLVGDTLTEESPADHLYHRGIFWAWHQIYINGQSIGDGWIMENISQEVAGLTTKIEGGSAILDVKVLWESPNFNDNSAFIEEHTTIRVHKRRPDIRLVDFKISLKALAPGVEIGGSDNPKGYGGFCTRIKLPADLKFVSEGGQVTPQKLQIKAGPWMDFSGSIGEKGSITGLSILCHPTTPNYPAPWILRSKTSMQNIVFPGQERVEVPTGEPLVLRYRLVIHNGSADDINISQLQEEYEKMKPD</sequence>
<dbReference type="PROSITE" id="PS51257">
    <property type="entry name" value="PROKAR_LIPOPROTEIN"/>
    <property type="match status" value="1"/>
</dbReference>
<evidence type="ECO:0000313" key="1">
    <source>
        <dbReference type="EMBL" id="VAW19744.1"/>
    </source>
</evidence>
<accession>A0A3B0UHI7</accession>